<dbReference type="RefSeq" id="WP_204826534.1">
    <property type="nucleotide sequence ID" value="NZ_JBHUGF010000001.1"/>
</dbReference>
<dbReference type="SUPFAM" id="SSF53756">
    <property type="entry name" value="UDP-Glycosyltransferase/glycogen phosphorylase"/>
    <property type="match status" value="1"/>
</dbReference>
<dbReference type="Proteomes" id="UP001597403">
    <property type="component" value="Unassembled WGS sequence"/>
</dbReference>
<protein>
    <submittedName>
        <fullName evidence="1">Glycosyltransferase</fullName>
    </submittedName>
</protein>
<comment type="caution">
    <text evidence="1">The sequence shown here is derived from an EMBL/GenBank/DDBJ whole genome shotgun (WGS) entry which is preliminary data.</text>
</comment>
<name>A0ABW4UPS7_9BACL</name>
<evidence type="ECO:0000313" key="2">
    <source>
        <dbReference type="Proteomes" id="UP001597403"/>
    </source>
</evidence>
<sequence>MGRDRTKLHEDLITICYYISDYGYGHATRSIAIIRKLLERYQDTPIRLIVNCGKALPFLMDSLQLEKMSSMYQDHHIEYRSIFSDTGYVLHNDSIAADIQSLRQQYNLDMSLFAERVMQEQQFLEKVQAQLVISDISPIPFVAAQRAGVESLGISNFTWYTAYQDMLEKSDLNQLREAYAQMDHFISLAGCAEPQWGRKCRIDTGFFCRQPDLQEVERIRTELDPTGQRKIIFFGLGRSIQLDHWSTMELWDSEECVFIVSSNMDIDHPNVVQIPDQYTESQNYVAAANLVITKPGWGTVCEAIELAKPLILLNRSHFYEDRHTIAAVPVDHPLYLMSWEEIQQLTFSAEDGIDKLEHVPPSKVSSTDHHIFSSTLIEITDYIQNLLHHVKVV</sequence>
<dbReference type="EMBL" id="JBHUGF010000001">
    <property type="protein sequence ID" value="MFD1988558.1"/>
    <property type="molecule type" value="Genomic_DNA"/>
</dbReference>
<evidence type="ECO:0000313" key="1">
    <source>
        <dbReference type="EMBL" id="MFD1988558.1"/>
    </source>
</evidence>
<keyword evidence="2" id="KW-1185">Reference proteome</keyword>
<dbReference type="Gene3D" id="3.40.50.2000">
    <property type="entry name" value="Glycogen Phosphorylase B"/>
    <property type="match status" value="1"/>
</dbReference>
<dbReference type="InterPro" id="IPR053205">
    <property type="entry name" value="GHMP_kinase_L-arabinokinase"/>
</dbReference>
<gene>
    <name evidence="1" type="ORF">ACFSGI_01055</name>
</gene>
<proteinExistence type="predicted"/>
<dbReference type="PANTHER" id="PTHR38134:SF2">
    <property type="entry name" value="GALACTOKINASE"/>
    <property type="match status" value="1"/>
</dbReference>
<accession>A0ABW4UPS7</accession>
<dbReference type="PANTHER" id="PTHR38134">
    <property type="entry name" value="SLR1395 PROTEIN"/>
    <property type="match status" value="1"/>
</dbReference>
<organism evidence="1 2">
    <name type="scientific">Paenibacillus nicotianae</name>
    <dbReference type="NCBI Taxonomy" id="1526551"/>
    <lineage>
        <taxon>Bacteria</taxon>
        <taxon>Bacillati</taxon>
        <taxon>Bacillota</taxon>
        <taxon>Bacilli</taxon>
        <taxon>Bacillales</taxon>
        <taxon>Paenibacillaceae</taxon>
        <taxon>Paenibacillus</taxon>
    </lineage>
</organism>
<reference evidence="2" key="1">
    <citation type="journal article" date="2019" name="Int. J. Syst. Evol. Microbiol.">
        <title>The Global Catalogue of Microorganisms (GCM) 10K type strain sequencing project: providing services to taxonomists for standard genome sequencing and annotation.</title>
        <authorList>
            <consortium name="The Broad Institute Genomics Platform"/>
            <consortium name="The Broad Institute Genome Sequencing Center for Infectious Disease"/>
            <person name="Wu L."/>
            <person name="Ma J."/>
        </authorList>
    </citation>
    <scope>NUCLEOTIDE SEQUENCE [LARGE SCALE GENOMIC DNA]</scope>
    <source>
        <strain evidence="2">CGMCC 1.15067</strain>
    </source>
</reference>